<proteinExistence type="predicted"/>
<gene>
    <name evidence="1" type="ORF">BD310DRAFT_960150</name>
</gene>
<name>A0A4Q9PQK1_9APHY</name>
<dbReference type="Proteomes" id="UP000292082">
    <property type="component" value="Unassembled WGS sequence"/>
</dbReference>
<evidence type="ECO:0000313" key="2">
    <source>
        <dbReference type="Proteomes" id="UP000292082"/>
    </source>
</evidence>
<accession>A0A4Q9PQK1</accession>
<keyword evidence="2" id="KW-1185">Reference proteome</keyword>
<sequence>MEPHSYTRDNDFFIDVKPLYLRAEGTLFCVPRHYFEKSEVWEGLFTLPATSDSPREGSSEDYPLFLESIKADDLREFLRVLSCRLLAAGDGTSIRFIPTSWLPVLKLASLWNFPKLRALALKYLKSQDCMTRLRISRQYDVKEWFLPALKEVAVRTEPLTMDDVKELGLEFALKVMALREKARGAPCIASDLHDYDIDRILGKET</sequence>
<protein>
    <recommendedName>
        <fullName evidence="3">BTB domain-containing protein</fullName>
    </recommendedName>
</protein>
<dbReference type="STRING" id="114155.A0A4Q9PQK1"/>
<dbReference type="AlphaFoldDB" id="A0A4Q9PQK1"/>
<reference evidence="1 2" key="1">
    <citation type="submission" date="2019-01" db="EMBL/GenBank/DDBJ databases">
        <title>Draft genome sequences of three monokaryotic isolates of the white-rot basidiomycete fungus Dichomitus squalens.</title>
        <authorList>
            <consortium name="DOE Joint Genome Institute"/>
            <person name="Lopez S.C."/>
            <person name="Andreopoulos B."/>
            <person name="Pangilinan J."/>
            <person name="Lipzen A."/>
            <person name="Riley R."/>
            <person name="Ahrendt S."/>
            <person name="Ng V."/>
            <person name="Barry K."/>
            <person name="Daum C."/>
            <person name="Grigoriev I.V."/>
            <person name="Hilden K.S."/>
            <person name="Makela M.R."/>
            <person name="de Vries R.P."/>
        </authorList>
    </citation>
    <scope>NUCLEOTIDE SEQUENCE [LARGE SCALE GENOMIC DNA]</scope>
    <source>
        <strain evidence="1 2">CBS 464.89</strain>
    </source>
</reference>
<dbReference type="EMBL" id="ML145150">
    <property type="protein sequence ID" value="TBU56494.1"/>
    <property type="molecule type" value="Genomic_DNA"/>
</dbReference>
<organism evidence="1 2">
    <name type="scientific">Dichomitus squalens</name>
    <dbReference type="NCBI Taxonomy" id="114155"/>
    <lineage>
        <taxon>Eukaryota</taxon>
        <taxon>Fungi</taxon>
        <taxon>Dikarya</taxon>
        <taxon>Basidiomycota</taxon>
        <taxon>Agaricomycotina</taxon>
        <taxon>Agaricomycetes</taxon>
        <taxon>Polyporales</taxon>
        <taxon>Polyporaceae</taxon>
        <taxon>Dichomitus</taxon>
    </lineage>
</organism>
<evidence type="ECO:0000313" key="1">
    <source>
        <dbReference type="EMBL" id="TBU56494.1"/>
    </source>
</evidence>
<evidence type="ECO:0008006" key="3">
    <source>
        <dbReference type="Google" id="ProtNLM"/>
    </source>
</evidence>